<dbReference type="EMBL" id="CP021056">
    <property type="protein sequence ID" value="QXE23765.1"/>
    <property type="molecule type" value="Genomic_DNA"/>
</dbReference>
<dbReference type="KEGG" id="rsin:B6N60_02456"/>
<accession>A0A975T8B8</accession>
<gene>
    <name evidence="1" type="ORF">B6N60_02456</name>
</gene>
<proteinExistence type="predicted"/>
<sequence length="126" mass="14059">MGSDLLKFNSRGSEQDMSIQTTYEVILLIHIDSLEPGGLIIEGPTEIDPGYQKGDSFKITKRVGIKAEVENSPIPSIENREFSFSATVIERKVEYNGEQKIVSILAESPDREIVKGYAEALKNRNE</sequence>
<evidence type="ECO:0000313" key="2">
    <source>
        <dbReference type="Proteomes" id="UP000683511"/>
    </source>
</evidence>
<reference evidence="1" key="1">
    <citation type="submission" date="2017-04" db="EMBL/GenBank/DDBJ databases">
        <title>Genome deletions in a multicellular cyanobacterial endosymbiont for morphological adaptation in marine diatoms.</title>
        <authorList>
            <person name="Wang Y."/>
            <person name="Gao H."/>
            <person name="Li R."/>
            <person name="Xu X."/>
        </authorList>
    </citation>
    <scope>NUCLEOTIDE SEQUENCE</scope>
    <source>
        <strain evidence="1">FACHB 800</strain>
    </source>
</reference>
<organism evidence="1 2">
    <name type="scientific">Richelia sinica FACHB-800</name>
    <dbReference type="NCBI Taxonomy" id="1357546"/>
    <lineage>
        <taxon>Bacteria</taxon>
        <taxon>Bacillati</taxon>
        <taxon>Cyanobacteriota</taxon>
        <taxon>Cyanophyceae</taxon>
        <taxon>Nostocales</taxon>
        <taxon>Nostocaceae</taxon>
        <taxon>Richelia</taxon>
    </lineage>
</organism>
<dbReference type="Proteomes" id="UP000683511">
    <property type="component" value="Chromosome"/>
</dbReference>
<name>A0A975T8B8_9NOST</name>
<dbReference type="AlphaFoldDB" id="A0A975T8B8"/>
<protein>
    <submittedName>
        <fullName evidence="1">Uncharacterized protein</fullName>
    </submittedName>
</protein>
<keyword evidence="2" id="KW-1185">Reference proteome</keyword>
<evidence type="ECO:0000313" key="1">
    <source>
        <dbReference type="EMBL" id="QXE23765.1"/>
    </source>
</evidence>